<dbReference type="PROSITE" id="PS50157">
    <property type="entry name" value="ZINC_FINGER_C2H2_2"/>
    <property type="match status" value="2"/>
</dbReference>
<organism evidence="5 6">
    <name type="scientific">Ceratodon purpureus</name>
    <name type="common">Fire moss</name>
    <name type="synonym">Dicranum purpureum</name>
    <dbReference type="NCBI Taxonomy" id="3225"/>
    <lineage>
        <taxon>Eukaryota</taxon>
        <taxon>Viridiplantae</taxon>
        <taxon>Streptophyta</taxon>
        <taxon>Embryophyta</taxon>
        <taxon>Bryophyta</taxon>
        <taxon>Bryophytina</taxon>
        <taxon>Bryopsida</taxon>
        <taxon>Dicranidae</taxon>
        <taxon>Pseudoditrichales</taxon>
        <taxon>Ditrichaceae</taxon>
        <taxon>Ceratodon</taxon>
    </lineage>
</organism>
<feature type="region of interest" description="Disordered" evidence="3">
    <location>
        <begin position="270"/>
        <end position="295"/>
    </location>
</feature>
<dbReference type="InterPro" id="IPR036236">
    <property type="entry name" value="Znf_C2H2_sf"/>
</dbReference>
<feature type="region of interest" description="Disordered" evidence="3">
    <location>
        <begin position="396"/>
        <end position="435"/>
    </location>
</feature>
<evidence type="ECO:0000259" key="4">
    <source>
        <dbReference type="PROSITE" id="PS50157"/>
    </source>
</evidence>
<dbReference type="GO" id="GO:0008270">
    <property type="term" value="F:zinc ion binding"/>
    <property type="evidence" value="ECO:0007669"/>
    <property type="project" value="UniProtKB-KW"/>
</dbReference>
<reference evidence="5" key="1">
    <citation type="submission" date="2020-06" db="EMBL/GenBank/DDBJ databases">
        <title>WGS assembly of Ceratodon purpureus strain R40.</title>
        <authorList>
            <person name="Carey S.B."/>
            <person name="Jenkins J."/>
            <person name="Shu S."/>
            <person name="Lovell J.T."/>
            <person name="Sreedasyam A."/>
            <person name="Maumus F."/>
            <person name="Tiley G.P."/>
            <person name="Fernandez-Pozo N."/>
            <person name="Barry K."/>
            <person name="Chen C."/>
            <person name="Wang M."/>
            <person name="Lipzen A."/>
            <person name="Daum C."/>
            <person name="Saski C.A."/>
            <person name="Payton A.C."/>
            <person name="Mcbreen J.C."/>
            <person name="Conrad R.E."/>
            <person name="Kollar L.M."/>
            <person name="Olsson S."/>
            <person name="Huttunen S."/>
            <person name="Landis J.B."/>
            <person name="Wickett N.J."/>
            <person name="Johnson M.G."/>
            <person name="Rensing S.A."/>
            <person name="Grimwood J."/>
            <person name="Schmutz J."/>
            <person name="Mcdaniel S.F."/>
        </authorList>
    </citation>
    <scope>NUCLEOTIDE SEQUENCE</scope>
    <source>
        <strain evidence="5">R40</strain>
    </source>
</reference>
<protein>
    <recommendedName>
        <fullName evidence="4">C2H2-type domain-containing protein</fullName>
    </recommendedName>
</protein>
<sequence length="553" mass="60833">MAPGALALPGFYNNEPHSNQLYGNIDSGGVASFFGDNLSVFGSPGISWSGPDLSYSPCRSSSNNPGATFDFACASPLSDEPQLVYSTEDDDVNLLDGADASQFLQQFNGCNQPAMHPSLMDALKNLVTPPESPETPYFEHPELGQELNQYQQEEQEEQERRAVQFLEQHLGLSPESPEMSPSDESGLSSQDIAYSVDSDEVVVKHEPPPLNNKRIEKVEYIDDNIEAAEVSLDLIQNRRPFRCGQEGCNKTFKNPQTMKMHHKTHYTDGSAISPDGLPTLPTLTPSSKAGTNKKIPSRCPKCRKTFVGLYELRRHYGRKHSDGEKPFGCRKCGKKFYIEVDVRDHEKLCGEPIECKCGLKFAFKCNLVAHKKAHPVCQEQTSNNHPHHHHNCGANSNNSSCNQSTTTSDEDSSHNSGGRSSCSPQQRHGTKRHRATYEEAAISSSITSHHMSTFTTPAPIFKNLPDKAARYNFAGLQLSSGLLGTASNRHSNPSRRAGSNLPGVGLATPVYASRILSNLDNYYFSQSISQFSSRKSTLPGQSALELMHGARLR</sequence>
<dbReference type="Gene3D" id="3.30.160.60">
    <property type="entry name" value="Classic Zinc Finger"/>
    <property type="match status" value="2"/>
</dbReference>
<keyword evidence="6" id="KW-1185">Reference proteome</keyword>
<dbReference type="AlphaFoldDB" id="A0A8T0IBI4"/>
<comment type="caution">
    <text evidence="5">The sequence shown here is derived from an EMBL/GenBank/DDBJ whole genome shotgun (WGS) entry which is preliminary data.</text>
</comment>
<feature type="domain" description="C2H2-type" evidence="4">
    <location>
        <begin position="241"/>
        <end position="270"/>
    </location>
</feature>
<feature type="compositionally biased region" description="Low complexity" evidence="3">
    <location>
        <begin position="414"/>
        <end position="423"/>
    </location>
</feature>
<dbReference type="Pfam" id="PF00096">
    <property type="entry name" value="zf-C2H2"/>
    <property type="match status" value="2"/>
</dbReference>
<dbReference type="InterPro" id="IPR043584">
    <property type="entry name" value="WIP1/2/3/4/5/6"/>
</dbReference>
<accession>A0A8T0IBI4</accession>
<evidence type="ECO:0000256" key="2">
    <source>
        <dbReference type="PROSITE-ProRule" id="PRU00042"/>
    </source>
</evidence>
<feature type="compositionally biased region" description="Low complexity" evidence="3">
    <location>
        <begin position="173"/>
        <end position="185"/>
    </location>
</feature>
<dbReference type="PANTHER" id="PTHR45878">
    <property type="entry name" value="ZINC FINGER PROTEIN WIP2"/>
    <property type="match status" value="1"/>
</dbReference>
<dbReference type="EMBL" id="CM026424">
    <property type="protein sequence ID" value="KAG0580355.1"/>
    <property type="molecule type" value="Genomic_DNA"/>
</dbReference>
<keyword evidence="2" id="KW-0862">Zinc</keyword>
<gene>
    <name evidence="5" type="ORF">KC19_4G167600</name>
</gene>
<dbReference type="GO" id="GO:0003700">
    <property type="term" value="F:DNA-binding transcription factor activity"/>
    <property type="evidence" value="ECO:0007669"/>
    <property type="project" value="InterPro"/>
</dbReference>
<dbReference type="SMART" id="SM00355">
    <property type="entry name" value="ZnF_C2H2"/>
    <property type="match status" value="4"/>
</dbReference>
<name>A0A8T0IBI4_CERPU</name>
<feature type="region of interest" description="Disordered" evidence="3">
    <location>
        <begin position="170"/>
        <end position="189"/>
    </location>
</feature>
<dbReference type="Proteomes" id="UP000822688">
    <property type="component" value="Chromosome 4"/>
</dbReference>
<evidence type="ECO:0000256" key="3">
    <source>
        <dbReference type="SAM" id="MobiDB-lite"/>
    </source>
</evidence>
<dbReference type="PROSITE" id="PS00028">
    <property type="entry name" value="ZINC_FINGER_C2H2_1"/>
    <property type="match status" value="2"/>
</dbReference>
<evidence type="ECO:0000313" key="5">
    <source>
        <dbReference type="EMBL" id="KAG0580355.1"/>
    </source>
</evidence>
<comment type="similarity">
    <text evidence="1">Belongs to the WIP C2H2-type zinc-finger protein family.</text>
</comment>
<feature type="domain" description="C2H2-type" evidence="4">
    <location>
        <begin position="297"/>
        <end position="326"/>
    </location>
</feature>
<keyword evidence="2" id="KW-0863">Zinc-finger</keyword>
<feature type="compositionally biased region" description="Low complexity" evidence="3">
    <location>
        <begin position="396"/>
        <end position="407"/>
    </location>
</feature>
<keyword evidence="2" id="KW-0479">Metal-binding</keyword>
<dbReference type="InterPro" id="IPR013087">
    <property type="entry name" value="Znf_C2H2_type"/>
</dbReference>
<evidence type="ECO:0000256" key="1">
    <source>
        <dbReference type="ARBA" id="ARBA00023452"/>
    </source>
</evidence>
<evidence type="ECO:0000313" key="6">
    <source>
        <dbReference type="Proteomes" id="UP000822688"/>
    </source>
</evidence>
<dbReference type="SUPFAM" id="SSF57667">
    <property type="entry name" value="beta-beta-alpha zinc fingers"/>
    <property type="match status" value="2"/>
</dbReference>
<dbReference type="PANTHER" id="PTHR45878:SF44">
    <property type="entry name" value="C2H2-TYPE DOMAIN-CONTAINING PROTEIN"/>
    <property type="match status" value="1"/>
</dbReference>
<proteinExistence type="inferred from homology"/>